<dbReference type="RefSeq" id="WP_000048765.1">
    <property type="nucleotide sequence ID" value="NZ_CABMIR010000062.1"/>
</dbReference>
<dbReference type="PATRIC" id="fig|1481663.12.peg.2474"/>
<dbReference type="OrthoDB" id="9812192at2"/>
<accession>A0A0N8UER0</accession>
<comment type="caution">
    <text evidence="2">The sequence shown here is derived from an EMBL/GenBank/DDBJ whole genome shotgun (WGS) entry which is preliminary data.</text>
</comment>
<dbReference type="Proteomes" id="UP000050491">
    <property type="component" value="Unassembled WGS sequence"/>
</dbReference>
<dbReference type="EMBL" id="LBGP01000028">
    <property type="protein sequence ID" value="KQA97966.1"/>
    <property type="molecule type" value="Genomic_DNA"/>
</dbReference>
<evidence type="ECO:0000259" key="1">
    <source>
        <dbReference type="Pfam" id="PF03992"/>
    </source>
</evidence>
<dbReference type="SUPFAM" id="SSF54909">
    <property type="entry name" value="Dimeric alpha+beta barrel"/>
    <property type="match status" value="1"/>
</dbReference>
<dbReference type="InterPro" id="IPR011008">
    <property type="entry name" value="Dimeric_a/b-barrel"/>
</dbReference>
<dbReference type="Pfam" id="PF03992">
    <property type="entry name" value="ABM"/>
    <property type="match status" value="1"/>
</dbReference>
<name>A0A0N8UER0_VIBMT</name>
<dbReference type="Gene3D" id="3.30.70.100">
    <property type="match status" value="1"/>
</dbReference>
<keyword evidence="2" id="KW-0503">Monooxygenase</keyword>
<dbReference type="InterPro" id="IPR007138">
    <property type="entry name" value="ABM_dom"/>
</dbReference>
<dbReference type="AlphaFoldDB" id="A0A0N8UER0"/>
<evidence type="ECO:0000313" key="2">
    <source>
        <dbReference type="EMBL" id="KQA97966.1"/>
    </source>
</evidence>
<organism evidence="2 3">
    <name type="scientific">Vibrio metoecus</name>
    <dbReference type="NCBI Taxonomy" id="1481663"/>
    <lineage>
        <taxon>Bacteria</taxon>
        <taxon>Pseudomonadati</taxon>
        <taxon>Pseudomonadota</taxon>
        <taxon>Gammaproteobacteria</taxon>
        <taxon>Vibrionales</taxon>
        <taxon>Vibrionaceae</taxon>
        <taxon>Vibrio</taxon>
    </lineage>
</organism>
<feature type="domain" description="ABM" evidence="1">
    <location>
        <begin position="9"/>
        <end position="68"/>
    </location>
</feature>
<dbReference type="GO" id="GO:0004497">
    <property type="term" value="F:monooxygenase activity"/>
    <property type="evidence" value="ECO:0007669"/>
    <property type="project" value="UniProtKB-KW"/>
</dbReference>
<keyword evidence="2" id="KW-0560">Oxidoreductase</keyword>
<gene>
    <name evidence="2" type="ORF">XV92_17725</name>
</gene>
<evidence type="ECO:0000313" key="3">
    <source>
        <dbReference type="Proteomes" id="UP000050491"/>
    </source>
</evidence>
<reference evidence="2 3" key="1">
    <citation type="journal article" date="2015" name="Genome Biol. Evol.">
        <title>The Dynamics of Genetic Interactions between Vibrio metoecus and Vibrio cholerae, Two Close Relatives Co-Occurring in the Environment.</title>
        <authorList>
            <person name="Orata F.D."/>
            <person name="Kirchberger P.C."/>
            <person name="Meheust R."/>
            <person name="Barlow E.J."/>
            <person name="Tarr C.L."/>
            <person name="Boucher Y."/>
        </authorList>
    </citation>
    <scope>NUCLEOTIDE SEQUENCE [LARGE SCALE GENOMIC DNA]</scope>
    <source>
        <strain evidence="2 3">YB5B04</strain>
    </source>
</reference>
<proteinExistence type="predicted"/>
<protein>
    <submittedName>
        <fullName evidence="2">Antibiotic biosynthesis monooxygenase</fullName>
    </submittedName>
</protein>
<sequence length="94" mass="10907">MSKVILKGYIIVPQAELTAVISELENHIRLTRLEDGCLIFEVTQNEENPCRFDVYEEFRDQTAFDRHQLRVKSSTWGKVSVNVERNYEVTVSCA</sequence>